<dbReference type="AlphaFoldDB" id="A0A0F9V166"/>
<protein>
    <submittedName>
        <fullName evidence="1">Uncharacterized protein</fullName>
    </submittedName>
</protein>
<gene>
    <name evidence="1" type="ORF">LCGC14_0463410</name>
</gene>
<comment type="caution">
    <text evidence="1">The sequence shown here is derived from an EMBL/GenBank/DDBJ whole genome shotgun (WGS) entry which is preliminary data.</text>
</comment>
<organism evidence="1">
    <name type="scientific">marine sediment metagenome</name>
    <dbReference type="NCBI Taxonomy" id="412755"/>
    <lineage>
        <taxon>unclassified sequences</taxon>
        <taxon>metagenomes</taxon>
        <taxon>ecological metagenomes</taxon>
    </lineage>
</organism>
<sequence>MKKNLFGKDKNDILENHHDNDLNKYVEAEIRNINILSNENKSYNVIIANKDWKNQRDKIIKKIYNILLLTDINKYKSSNELLIDINKKLNNENYLEKLTEKQLKIVNRITKIIYLILKDKNISISKLISLTKTSYTLLDPIFEIIKIKLPSQQRKSKFFSTEEVLSWRALYMKVGSLYGVQLYLKDNSDVYPSPETLTRRITQSLLEENTDPKEWLNKHKKNQLIINENDLTFILKKFDDYIKSLIKKEYSKEEIFKNIYNNKGNLNLLINNLTKDSDVNYLLYSKRIKTAIYHSLIILGFALLKYNNYESLKNAIIDYNIILNNESNVLRLIKYTLKLYSKFSNINIEKWLPIPRPSNVTQNEIEYWIELLTETRNVEAVRRISEALNMPKRTAITIKTYIKEEIGEKSYKEIISKRTKYEKLKEMAELIGIEKTGFRGYLNTPKKVYIKLNEPNTKFLKWLCGRCDKIFPQTPKEVKKGNWCNQCAYDFSSIKSRTSYEEILEIVKFVSVQKTGVEGKFKMEKVRYYKLKRTKNYKFPFQCGACKLKWKALLSNIRAGHWCPKCSQGYMERVCRNLIEKILSYYYNREIKFPSAKLSKIIKNKNIGYKSAEVIDIIDNLVKFGHLDGHNANLNLGIRINGEQHYHFIPYFHSDIYEFEYNKLLDKYKNKLIKNNNIKLFIIPYYEFDRYIQDYIINKLEKILKIDLSKTPRFIISANYNENQKLMEEYLNNQNCNANNVNNYLSCKKERRFKI</sequence>
<dbReference type="EMBL" id="LAZR01000479">
    <property type="protein sequence ID" value="KKN67251.1"/>
    <property type="molecule type" value="Genomic_DNA"/>
</dbReference>
<proteinExistence type="predicted"/>
<accession>A0A0F9V166</accession>
<name>A0A0F9V166_9ZZZZ</name>
<evidence type="ECO:0000313" key="1">
    <source>
        <dbReference type="EMBL" id="KKN67251.1"/>
    </source>
</evidence>
<reference evidence="1" key="1">
    <citation type="journal article" date="2015" name="Nature">
        <title>Complex archaea that bridge the gap between prokaryotes and eukaryotes.</title>
        <authorList>
            <person name="Spang A."/>
            <person name="Saw J.H."/>
            <person name="Jorgensen S.L."/>
            <person name="Zaremba-Niedzwiedzka K."/>
            <person name="Martijn J."/>
            <person name="Lind A.E."/>
            <person name="van Eijk R."/>
            <person name="Schleper C."/>
            <person name="Guy L."/>
            <person name="Ettema T.J."/>
        </authorList>
    </citation>
    <scope>NUCLEOTIDE SEQUENCE</scope>
</reference>